<proteinExistence type="inferred from homology"/>
<dbReference type="SUPFAM" id="SSF63380">
    <property type="entry name" value="Riboflavin synthase domain-like"/>
    <property type="match status" value="1"/>
</dbReference>
<evidence type="ECO:0000259" key="16">
    <source>
        <dbReference type="PROSITE" id="PS51384"/>
    </source>
</evidence>
<keyword evidence="5 13" id="KW-0288">FMN</keyword>
<keyword evidence="3 13" id="KW-0349">Heme</keyword>
<dbReference type="KEGG" id="hmn:HM131_13145"/>
<keyword evidence="9 13" id="KW-0560">Oxidoreductase</keyword>
<keyword evidence="13" id="KW-0249">Electron transport</keyword>
<evidence type="ECO:0000256" key="13">
    <source>
        <dbReference type="PIRNR" id="PIRNR000209"/>
    </source>
</evidence>
<dbReference type="EC" id="1.6.2.4" evidence="13"/>
<dbReference type="AlphaFoldDB" id="A0A1W5ZWQ7"/>
<dbReference type="PRINTS" id="PR00371">
    <property type="entry name" value="FPNCR"/>
</dbReference>
<dbReference type="InterPro" id="IPR001094">
    <property type="entry name" value="Flavdoxin-like"/>
</dbReference>
<dbReference type="EC" id="1.14.14.1" evidence="13"/>
<evidence type="ECO:0000256" key="10">
    <source>
        <dbReference type="ARBA" id="ARBA00023004"/>
    </source>
</evidence>
<evidence type="ECO:0000256" key="3">
    <source>
        <dbReference type="ARBA" id="ARBA00022617"/>
    </source>
</evidence>
<accession>A0A1W5ZWQ7</accession>
<dbReference type="InterPro" id="IPR023206">
    <property type="entry name" value="Bifunctional_P450_P450_red"/>
</dbReference>
<dbReference type="GO" id="GO:0003958">
    <property type="term" value="F:NADPH-hemoprotein reductase activity"/>
    <property type="evidence" value="ECO:0007669"/>
    <property type="project" value="UniProtKB-UniRule"/>
</dbReference>
<keyword evidence="10 13" id="KW-0408">Iron</keyword>
<dbReference type="InterPro" id="IPR001128">
    <property type="entry name" value="Cyt_P450"/>
</dbReference>
<dbReference type="Pfam" id="PF00175">
    <property type="entry name" value="NAD_binding_1"/>
    <property type="match status" value="1"/>
</dbReference>
<evidence type="ECO:0000256" key="4">
    <source>
        <dbReference type="ARBA" id="ARBA00022630"/>
    </source>
</evidence>
<dbReference type="Proteomes" id="UP000192527">
    <property type="component" value="Chromosome"/>
</dbReference>
<organism evidence="17 18">
    <name type="scientific">Halobacillus mangrovi</name>
    <dbReference type="NCBI Taxonomy" id="402384"/>
    <lineage>
        <taxon>Bacteria</taxon>
        <taxon>Bacillati</taxon>
        <taxon>Bacillota</taxon>
        <taxon>Bacilli</taxon>
        <taxon>Bacillales</taxon>
        <taxon>Bacillaceae</taxon>
        <taxon>Halobacillus</taxon>
    </lineage>
</organism>
<dbReference type="Gene3D" id="1.20.990.10">
    <property type="entry name" value="NADPH-cytochrome p450 Reductase, Chain A, domain 3"/>
    <property type="match status" value="1"/>
</dbReference>
<dbReference type="GO" id="GO:0070330">
    <property type="term" value="F:aromatase activity"/>
    <property type="evidence" value="ECO:0007669"/>
    <property type="project" value="UniProtKB-UniRule"/>
</dbReference>
<keyword evidence="4 13" id="KW-0285">Flavoprotein</keyword>
<dbReference type="InterPro" id="IPR001709">
    <property type="entry name" value="Flavoprot_Pyr_Nucl_cyt_Rdtase"/>
</dbReference>
<dbReference type="PROSITE" id="PS50902">
    <property type="entry name" value="FLAVODOXIN_LIKE"/>
    <property type="match status" value="1"/>
</dbReference>
<keyword evidence="18" id="KW-1185">Reference proteome</keyword>
<dbReference type="PIRSF" id="PIRSF000209">
    <property type="entry name" value="Bifunctional_P450_P450R"/>
    <property type="match status" value="1"/>
</dbReference>
<dbReference type="GO" id="GO:0010181">
    <property type="term" value="F:FMN binding"/>
    <property type="evidence" value="ECO:0007669"/>
    <property type="project" value="UniProtKB-UniRule"/>
</dbReference>
<dbReference type="Pfam" id="PF00067">
    <property type="entry name" value="p450"/>
    <property type="match status" value="1"/>
</dbReference>
<feature type="domain" description="Flavodoxin-like" evidence="15">
    <location>
        <begin position="504"/>
        <end position="643"/>
    </location>
</feature>
<dbReference type="PROSITE" id="PS00086">
    <property type="entry name" value="CYTOCHROME_P450"/>
    <property type="match status" value="1"/>
</dbReference>
<dbReference type="InterPro" id="IPR003097">
    <property type="entry name" value="CysJ-like_FAD-binding"/>
</dbReference>
<keyword evidence="6 13" id="KW-0479">Metal-binding</keyword>
<dbReference type="RefSeq" id="WP_085030196.1">
    <property type="nucleotide sequence ID" value="NZ_CP020772.1"/>
</dbReference>
<dbReference type="STRING" id="402384.HM131_13145"/>
<evidence type="ECO:0000313" key="17">
    <source>
        <dbReference type="EMBL" id="ARI77735.1"/>
    </source>
</evidence>
<feature type="domain" description="FAD-binding FR-type" evidence="16">
    <location>
        <begin position="681"/>
        <end position="913"/>
    </location>
</feature>
<dbReference type="CDD" id="cd06206">
    <property type="entry name" value="bifunctional_CYPOR"/>
    <property type="match status" value="1"/>
</dbReference>
<evidence type="ECO:0000256" key="8">
    <source>
        <dbReference type="ARBA" id="ARBA00022857"/>
    </source>
</evidence>
<dbReference type="InterPro" id="IPR036396">
    <property type="entry name" value="Cyt_P450_sf"/>
</dbReference>
<evidence type="ECO:0000256" key="12">
    <source>
        <dbReference type="ARBA" id="ARBA00049342"/>
    </source>
</evidence>
<dbReference type="PANTHER" id="PTHR19384:SF17">
    <property type="entry name" value="NADPH--CYTOCHROME P450 REDUCTASE"/>
    <property type="match status" value="1"/>
</dbReference>
<dbReference type="Gene3D" id="2.40.30.10">
    <property type="entry name" value="Translation factors"/>
    <property type="match status" value="1"/>
</dbReference>
<dbReference type="FunFam" id="1.10.630.10:FF:000040">
    <property type="entry name" value="Bifunctional cytochrome P450/NADPH--P450 reductase"/>
    <property type="match status" value="1"/>
</dbReference>
<dbReference type="SUPFAM" id="SSF52218">
    <property type="entry name" value="Flavoproteins"/>
    <property type="match status" value="1"/>
</dbReference>
<dbReference type="PROSITE" id="PS51384">
    <property type="entry name" value="FAD_FR"/>
    <property type="match status" value="1"/>
</dbReference>
<evidence type="ECO:0000256" key="1">
    <source>
        <dbReference type="ARBA" id="ARBA00010018"/>
    </source>
</evidence>
<dbReference type="GO" id="GO:0020037">
    <property type="term" value="F:heme binding"/>
    <property type="evidence" value="ECO:0007669"/>
    <property type="project" value="UniProtKB-UniRule"/>
</dbReference>
<dbReference type="Gene3D" id="3.40.50.80">
    <property type="entry name" value="Nucleotide-binding domain of ferredoxin-NADP reductase (FNR) module"/>
    <property type="match status" value="1"/>
</dbReference>
<dbReference type="Pfam" id="PF00258">
    <property type="entry name" value="Flavodoxin_1"/>
    <property type="match status" value="1"/>
</dbReference>
<keyword evidence="11 13" id="KW-0503">Monooxygenase</keyword>
<name>A0A1W5ZWQ7_9BACI</name>
<evidence type="ECO:0000256" key="11">
    <source>
        <dbReference type="ARBA" id="ARBA00023033"/>
    </source>
</evidence>
<keyword evidence="7 13" id="KW-0274">FAD</keyword>
<comment type="catalytic activity">
    <reaction evidence="13">
        <text>an organic molecule + reduced [NADPH--hemoprotein reductase] + O2 = an alcohol + oxidized [NADPH--hemoprotein reductase] + H2O + H(+)</text>
        <dbReference type="Rhea" id="RHEA:17149"/>
        <dbReference type="Rhea" id="RHEA-COMP:11964"/>
        <dbReference type="Rhea" id="RHEA-COMP:11965"/>
        <dbReference type="ChEBI" id="CHEBI:15377"/>
        <dbReference type="ChEBI" id="CHEBI:15378"/>
        <dbReference type="ChEBI" id="CHEBI:15379"/>
        <dbReference type="ChEBI" id="CHEBI:30879"/>
        <dbReference type="ChEBI" id="CHEBI:57618"/>
        <dbReference type="ChEBI" id="CHEBI:58210"/>
        <dbReference type="ChEBI" id="CHEBI:142491"/>
        <dbReference type="EC" id="1.14.14.1"/>
    </reaction>
</comment>
<dbReference type="EMBL" id="CP020772">
    <property type="protein sequence ID" value="ARI77735.1"/>
    <property type="molecule type" value="Genomic_DNA"/>
</dbReference>
<evidence type="ECO:0000256" key="9">
    <source>
        <dbReference type="ARBA" id="ARBA00023002"/>
    </source>
</evidence>
<dbReference type="SUPFAM" id="SSF52343">
    <property type="entry name" value="Ferredoxin reductase-like, C-terminal NADP-linked domain"/>
    <property type="match status" value="1"/>
</dbReference>
<dbReference type="InterPro" id="IPR017972">
    <property type="entry name" value="Cyt_P450_CS"/>
</dbReference>
<dbReference type="InterPro" id="IPR001433">
    <property type="entry name" value="OxRdtase_FAD/NAD-bd"/>
</dbReference>
<evidence type="ECO:0000256" key="5">
    <source>
        <dbReference type="ARBA" id="ARBA00022643"/>
    </source>
</evidence>
<evidence type="ECO:0000256" key="14">
    <source>
        <dbReference type="PIRSR" id="PIRSR000209-1"/>
    </source>
</evidence>
<dbReference type="InterPro" id="IPR023173">
    <property type="entry name" value="NADPH_Cyt_P450_Rdtase_alpha"/>
</dbReference>
<dbReference type="GO" id="GO:0005506">
    <property type="term" value="F:iron ion binding"/>
    <property type="evidence" value="ECO:0007669"/>
    <property type="project" value="UniProtKB-UniRule"/>
</dbReference>
<dbReference type="Gene3D" id="3.40.50.360">
    <property type="match status" value="1"/>
</dbReference>
<comment type="similarity">
    <text evidence="1 13">In the N-terminal section; belongs to the cytochrome P450 family.</text>
</comment>
<dbReference type="InterPro" id="IPR017927">
    <property type="entry name" value="FAD-bd_FR_type"/>
</dbReference>
<comment type="function">
    <text evidence="13">Functions as a fatty acid monooxygenase.</text>
</comment>
<dbReference type="OrthoDB" id="9789468at2"/>
<sequence length="1071" mass="121409">MNIHSGFINLLLRGDFKINTQTLPQPKSYGPLGNLPLIDKEKPIQSFMKLARELGPLYQFHFPGRTSNFVSSARFAAEICDETRFDKKLGPALQKVRSFGGDGLFTSGTEEPNWKKAHNILLPSFSQQAMKGYHDKMVDLATQLIQKWARLNPKEEVDVPEDMTRLTLDTIGLCGFNYRFNSFYRETSHPFVQKMVRALDESMNQTQRLGIQDKLMVKSKRQYKEDIDYMFDLVDELIKERKETGDQGEDDLLAHMLKGKDPETGEALGDENIRFQIITFLIAGHETTSGLLSFALYYLLKNPEKLEKAYKEVDEVLGEETPTYKQVKKLKYVRMILNEALRLWPTAPAFSVYAKDNTSLDGVDEVEEGEAFTLLIPELHRDKSVWGEDVETFKPERFEDPSSIPHHAYKPFGNGQRACIGQQFALHEATLVLGMVLQHFELEDHSNYELDVKETLTLKPDGLTMRVKSRKNADFIQMPVHSEKKAVEDNNPKTTMVDAHNTPMLVLYGSNLGTSEGVSRELAEKGRHQGFQVETAPLDDYTGQLPVDGATIIVSASYNGHPPDNAVSFVEWVASTPQEDLKGVQYAVFGCGDRNWANTYQRIPKLIDEGLESRGATRIVTRGEGDANEDFEGDLEKWEEILWDRLAKTFNLKLEESNQQSNHISMEFISGSTHTPVAREHHAFTAVVTKNRELLSMEERSTRHIELQLPAGVMYKEGDHLGVLPQNSDKLVTRVLERFGLNGEDYVVLGEDAGKAAHLPTQQPIELKELLMSYVELQEPATRRQLRELAASNPCPPHKKELEQWLEDNKYKQEVLEKRKTMLEILEEYASCELDFERFLALLPALKPRYYSISSSPRVQQDKVSVTVSVVRGPAWSGKGEFLGIASNYLACRQVASKVACFIRTPQSNFQLPEDSAAPLVLVGPGTGIAPFRGFIQTRRVLKEQGQTLGDAHLYFGCRHPEQDFLYEKELKKAEREGLITLHTAFSRHESCKKTYVQHLMEQDSSRLVDLLNNGGFLYICGDGSKMAPQVTETLIKGYQDIQQTSYEDAVEWLDNLEKEGRFAKDVWAGV</sequence>
<comment type="cofactor">
    <cofactor evidence="13 14">
        <name>heme</name>
        <dbReference type="ChEBI" id="CHEBI:30413"/>
    </cofactor>
</comment>
<gene>
    <name evidence="17" type="ORF">HM131_13145</name>
</gene>
<dbReference type="InterPro" id="IPR039261">
    <property type="entry name" value="FNR_nucleotide-bd"/>
</dbReference>
<keyword evidence="8 13" id="KW-0521">NADP</keyword>
<dbReference type="GO" id="GO:0050660">
    <property type="term" value="F:flavin adenine dinucleotide binding"/>
    <property type="evidence" value="ECO:0007669"/>
    <property type="project" value="TreeGrafter"/>
</dbReference>
<dbReference type="SUPFAM" id="SSF48264">
    <property type="entry name" value="Cytochrome P450"/>
    <property type="match status" value="1"/>
</dbReference>
<protein>
    <recommendedName>
        <fullName evidence="13">Bifunctional cytochrome P450/NADPH--P450 reductase</fullName>
    </recommendedName>
    <domain>
        <recommendedName>
            <fullName evidence="13">Cytochrome P450</fullName>
            <ecNumber evidence="13">1.14.14.1</ecNumber>
        </recommendedName>
    </domain>
    <domain>
        <recommendedName>
            <fullName evidence="13">NADPH--cytochrome P450 reductase</fullName>
            <ecNumber evidence="13">1.6.2.4</ecNumber>
        </recommendedName>
    </domain>
</protein>
<evidence type="ECO:0000256" key="7">
    <source>
        <dbReference type="ARBA" id="ARBA00022827"/>
    </source>
</evidence>
<dbReference type="Gene3D" id="1.10.630.10">
    <property type="entry name" value="Cytochrome P450"/>
    <property type="match status" value="1"/>
</dbReference>
<evidence type="ECO:0000313" key="18">
    <source>
        <dbReference type="Proteomes" id="UP000192527"/>
    </source>
</evidence>
<comment type="catalytic activity">
    <reaction evidence="12 13">
        <text>2 oxidized [cytochrome P450] + NADPH = 2 reduced [cytochrome P450] + NADP(+) + H(+)</text>
        <dbReference type="Rhea" id="RHEA:24040"/>
        <dbReference type="Rhea" id="RHEA-COMP:14627"/>
        <dbReference type="Rhea" id="RHEA-COMP:14628"/>
        <dbReference type="ChEBI" id="CHEBI:15378"/>
        <dbReference type="ChEBI" id="CHEBI:55376"/>
        <dbReference type="ChEBI" id="CHEBI:57783"/>
        <dbReference type="ChEBI" id="CHEBI:58349"/>
        <dbReference type="ChEBI" id="CHEBI:60344"/>
        <dbReference type="EC" id="1.6.2.4"/>
    </reaction>
</comment>
<dbReference type="PRINTS" id="PR00369">
    <property type="entry name" value="FLAVODOXIN"/>
</dbReference>
<comment type="cofactor">
    <cofactor evidence="13">
        <name>FAD</name>
        <dbReference type="ChEBI" id="CHEBI:57692"/>
    </cofactor>
    <cofactor evidence="13">
        <name>FMN</name>
        <dbReference type="ChEBI" id="CHEBI:58210"/>
    </cofactor>
</comment>
<evidence type="ECO:0000259" key="15">
    <source>
        <dbReference type="PROSITE" id="PS50902"/>
    </source>
</evidence>
<dbReference type="CDD" id="cd11068">
    <property type="entry name" value="CYP120A1"/>
    <property type="match status" value="1"/>
</dbReference>
<evidence type="ECO:0000256" key="2">
    <source>
        <dbReference type="ARBA" id="ARBA00022448"/>
    </source>
</evidence>
<dbReference type="FunFam" id="3.40.50.80:FF:000031">
    <property type="entry name" value="Bifunctional cytochrome P450/NADPH--P450 reductase"/>
    <property type="match status" value="1"/>
</dbReference>
<dbReference type="InterPro" id="IPR017938">
    <property type="entry name" value="Riboflavin_synthase-like_b-brl"/>
</dbReference>
<dbReference type="Pfam" id="PF00667">
    <property type="entry name" value="FAD_binding_1"/>
    <property type="match status" value="1"/>
</dbReference>
<dbReference type="InterPro" id="IPR008254">
    <property type="entry name" value="Flavodoxin/NO_synth"/>
</dbReference>
<evidence type="ECO:0000256" key="6">
    <source>
        <dbReference type="ARBA" id="ARBA00022723"/>
    </source>
</evidence>
<reference evidence="17 18" key="1">
    <citation type="submission" date="2017-04" db="EMBL/GenBank/DDBJ databases">
        <title>The whole genome sequencing and assembly of Halobacillus mangrovi strain.</title>
        <authorList>
            <person name="Lee S.-J."/>
            <person name="Park M.-K."/>
            <person name="Kim J.-Y."/>
            <person name="Lee Y.-J."/>
            <person name="Yi H."/>
            <person name="Bahn Y.-S."/>
            <person name="Kim J.F."/>
            <person name="Lee D.-W."/>
        </authorList>
    </citation>
    <scope>NUCLEOTIDE SEQUENCE [LARGE SCALE GENOMIC DNA]</scope>
    <source>
        <strain evidence="17 18">KTB 131</strain>
    </source>
</reference>
<dbReference type="PANTHER" id="PTHR19384">
    <property type="entry name" value="NITRIC OXIDE SYNTHASE-RELATED"/>
    <property type="match status" value="1"/>
</dbReference>
<keyword evidence="2 13" id="KW-0813">Transport</keyword>
<dbReference type="InterPro" id="IPR029039">
    <property type="entry name" value="Flavoprotein-like_sf"/>
</dbReference>
<feature type="binding site" description="axial binding residue" evidence="14">
    <location>
        <position position="419"/>
    </location>
    <ligand>
        <name>heme</name>
        <dbReference type="ChEBI" id="CHEBI:30413"/>
    </ligand>
    <ligandPart>
        <name>Fe</name>
        <dbReference type="ChEBI" id="CHEBI:18248"/>
    </ligandPart>
</feature>
<dbReference type="GO" id="GO:0005829">
    <property type="term" value="C:cytosol"/>
    <property type="evidence" value="ECO:0007669"/>
    <property type="project" value="TreeGrafter"/>
</dbReference>